<accession>A0A9K3CPA5</accession>
<protein>
    <submittedName>
        <fullName evidence="2">Uncharacterized protein</fullName>
    </submittedName>
</protein>
<evidence type="ECO:0000256" key="1">
    <source>
        <dbReference type="SAM" id="MobiDB-lite"/>
    </source>
</evidence>
<evidence type="ECO:0000313" key="3">
    <source>
        <dbReference type="Proteomes" id="UP000265618"/>
    </source>
</evidence>
<feature type="compositionally biased region" description="Acidic residues" evidence="1">
    <location>
        <begin position="27"/>
        <end position="52"/>
    </location>
</feature>
<dbReference type="AlphaFoldDB" id="A0A9K3CPA5"/>
<dbReference type="EMBL" id="BDIP01000120">
    <property type="protein sequence ID" value="GIQ80192.1"/>
    <property type="molecule type" value="Genomic_DNA"/>
</dbReference>
<name>A0A9K3CPA5_9EUKA</name>
<feature type="region of interest" description="Disordered" evidence="1">
    <location>
        <begin position="147"/>
        <end position="187"/>
    </location>
</feature>
<reference evidence="2 3" key="1">
    <citation type="journal article" date="2018" name="PLoS ONE">
        <title>The draft genome of Kipferlia bialata reveals reductive genome evolution in fornicate parasites.</title>
        <authorList>
            <person name="Tanifuji G."/>
            <person name="Takabayashi S."/>
            <person name="Kume K."/>
            <person name="Takagi M."/>
            <person name="Nakayama T."/>
            <person name="Kamikawa R."/>
            <person name="Inagaki Y."/>
            <person name="Hashimoto T."/>
        </authorList>
    </citation>
    <scope>NUCLEOTIDE SEQUENCE [LARGE SCALE GENOMIC DNA]</scope>
    <source>
        <strain evidence="2">NY0173</strain>
    </source>
</reference>
<proteinExistence type="predicted"/>
<dbReference type="Proteomes" id="UP000265618">
    <property type="component" value="Unassembled WGS sequence"/>
</dbReference>
<feature type="region of interest" description="Disordered" evidence="1">
    <location>
        <begin position="1"/>
        <end position="114"/>
    </location>
</feature>
<feature type="compositionally biased region" description="Basic and acidic residues" evidence="1">
    <location>
        <begin position="75"/>
        <end position="107"/>
    </location>
</feature>
<organism evidence="2 3">
    <name type="scientific">Kipferlia bialata</name>
    <dbReference type="NCBI Taxonomy" id="797122"/>
    <lineage>
        <taxon>Eukaryota</taxon>
        <taxon>Metamonada</taxon>
        <taxon>Carpediemonas-like organisms</taxon>
        <taxon>Kipferlia</taxon>
    </lineage>
</organism>
<evidence type="ECO:0000313" key="2">
    <source>
        <dbReference type="EMBL" id="GIQ80192.1"/>
    </source>
</evidence>
<comment type="caution">
    <text evidence="2">The sequence shown here is derived from an EMBL/GenBank/DDBJ whole genome shotgun (WGS) entry which is preliminary data.</text>
</comment>
<sequence length="250" mass="28587">MPTMMSKASGRSRPGTAVARPPTAAGEGEEEEIVEGEGEGEGEEPIEEEETDAESRPGTRGGDSVVEFDPSKYVPIEEYRALERDRDALERERATMERERKAERARDSATIATLQEREMHLKEELAEAEDCMDKERKILRLMTRERDGLKTRLDHRQDAEQEREKERERRQEQARKERERLADEDEVDAGALISEIGELQGSMATLKSKFKALEREEAQAQGRVRQLVAEREAWRRVVKGICPVLPCCHL</sequence>
<gene>
    <name evidence="2" type="ORF">KIPB_000951</name>
</gene>
<keyword evidence="3" id="KW-1185">Reference proteome</keyword>
<feature type="compositionally biased region" description="Basic and acidic residues" evidence="1">
    <location>
        <begin position="147"/>
        <end position="181"/>
    </location>
</feature>